<accession>A0A852SYW7</accession>
<dbReference type="Pfam" id="PF13482">
    <property type="entry name" value="RNase_H_2"/>
    <property type="match status" value="1"/>
</dbReference>
<dbReference type="Pfam" id="PF13087">
    <property type="entry name" value="AAA_12"/>
    <property type="match status" value="1"/>
</dbReference>
<feature type="domain" description="DNA2/NAM7 helicase-like C-terminal" evidence="6">
    <location>
        <begin position="987"/>
        <end position="1160"/>
    </location>
</feature>
<keyword evidence="9" id="KW-1185">Reference proteome</keyword>
<keyword evidence="4" id="KW-0067">ATP-binding</keyword>
<feature type="compositionally biased region" description="Low complexity" evidence="5">
    <location>
        <begin position="846"/>
        <end position="872"/>
    </location>
</feature>
<dbReference type="InterPro" id="IPR047187">
    <property type="entry name" value="SF1_C_Upf1"/>
</dbReference>
<dbReference type="GO" id="GO:0043139">
    <property type="term" value="F:5'-3' DNA helicase activity"/>
    <property type="evidence" value="ECO:0007669"/>
    <property type="project" value="TreeGrafter"/>
</dbReference>
<reference evidence="8 9" key="1">
    <citation type="submission" date="2020-07" db="EMBL/GenBank/DDBJ databases">
        <title>Sequencing the genomes of 1000 actinobacteria strains.</title>
        <authorList>
            <person name="Klenk H.-P."/>
        </authorList>
    </citation>
    <scope>NUCLEOTIDE SEQUENCE [LARGE SCALE GENOMIC DNA]</scope>
    <source>
        <strain evidence="8 9">DSM 23871</strain>
    </source>
</reference>
<dbReference type="EMBL" id="JACCBJ010000001">
    <property type="protein sequence ID" value="NYD73895.1"/>
    <property type="molecule type" value="Genomic_DNA"/>
</dbReference>
<evidence type="ECO:0000256" key="2">
    <source>
        <dbReference type="ARBA" id="ARBA00022801"/>
    </source>
</evidence>
<feature type="region of interest" description="Disordered" evidence="5">
    <location>
        <begin position="737"/>
        <end position="762"/>
    </location>
</feature>
<evidence type="ECO:0000313" key="8">
    <source>
        <dbReference type="EMBL" id="NYD73895.1"/>
    </source>
</evidence>
<evidence type="ECO:0000259" key="7">
    <source>
        <dbReference type="Pfam" id="PF13482"/>
    </source>
</evidence>
<dbReference type="CDD" id="cd17934">
    <property type="entry name" value="DEXXQc_Upf1-like"/>
    <property type="match status" value="1"/>
</dbReference>
<keyword evidence="1" id="KW-0547">Nucleotide-binding</keyword>
<name>A0A852SYW7_9MICO</name>
<dbReference type="AlphaFoldDB" id="A0A852SYW7"/>
<dbReference type="Proteomes" id="UP000589620">
    <property type="component" value="Unassembled WGS sequence"/>
</dbReference>
<dbReference type="Gene3D" id="3.40.50.300">
    <property type="entry name" value="P-loop containing nucleotide triphosphate hydrolases"/>
    <property type="match status" value="2"/>
</dbReference>
<keyword evidence="2" id="KW-0378">Hydrolase</keyword>
<evidence type="ECO:0000256" key="3">
    <source>
        <dbReference type="ARBA" id="ARBA00022806"/>
    </source>
</evidence>
<evidence type="ECO:0000256" key="1">
    <source>
        <dbReference type="ARBA" id="ARBA00022741"/>
    </source>
</evidence>
<dbReference type="SUPFAM" id="SSF53098">
    <property type="entry name" value="Ribonuclease H-like"/>
    <property type="match status" value="1"/>
</dbReference>
<evidence type="ECO:0000256" key="4">
    <source>
        <dbReference type="ARBA" id="ARBA00022840"/>
    </source>
</evidence>
<evidence type="ECO:0000256" key="5">
    <source>
        <dbReference type="SAM" id="MobiDB-lite"/>
    </source>
</evidence>
<dbReference type="CDD" id="cd18808">
    <property type="entry name" value="SF1_C_Upf1"/>
    <property type="match status" value="1"/>
</dbReference>
<dbReference type="SUPFAM" id="SSF52540">
    <property type="entry name" value="P-loop containing nucleoside triphosphate hydrolases"/>
    <property type="match status" value="1"/>
</dbReference>
<dbReference type="Pfam" id="PF13604">
    <property type="entry name" value="AAA_30"/>
    <property type="match status" value="1"/>
</dbReference>
<dbReference type="NCBIfam" id="TIGR03491">
    <property type="entry name" value="TM0106 family RecB-like putative nuclease"/>
    <property type="match status" value="1"/>
</dbReference>
<dbReference type="GO" id="GO:0005524">
    <property type="term" value="F:ATP binding"/>
    <property type="evidence" value="ECO:0007669"/>
    <property type="project" value="UniProtKB-KW"/>
</dbReference>
<evidence type="ECO:0000313" key="9">
    <source>
        <dbReference type="Proteomes" id="UP000589620"/>
    </source>
</evidence>
<dbReference type="InterPro" id="IPR012337">
    <property type="entry name" value="RNaseH-like_sf"/>
</dbReference>
<protein>
    <submittedName>
        <fullName evidence="8">Uncharacterized protein</fullName>
    </submittedName>
</protein>
<comment type="caution">
    <text evidence="8">The sequence shown here is derived from an EMBL/GenBank/DDBJ whole genome shotgun (WGS) entry which is preliminary data.</text>
</comment>
<sequence length="1198" mass="129705">MFLLDGIIVTSASDLTEASKCEFAFLRTLDVKLGRLEKTEEIDDPMYVRSSRMGDEHEHRILERYRERFGSGVAEIERPEQLTADALADAVRRTSEAFERGAEVVFQATFFDGSFVGFADFVVRLPDGRYRVQDSKLARSARVTALLQLAAYAEQLRRMGVDVDDTVELLLGDGSVSEHSLTDIEPVYRKRRARLLTIVAEHAADAGPVAWGDPRFTVDGRCETCDAEVQASRDVLLVAGMRVTQREHLLAAGIATIDSLAASTGPVDGIPDGTLDGLREQARLQLQAVPDAPPPVRVFNAPVLAVLPHPDAGDIFFDFEGDPLYTEGAGERWNLDYLFGLVDQEERFTAFWAHDFAAERVALEAFLAFVRERRAQYPGMHIYHYAAYEQTHLLALAARHGVGEEEVDGLLRDNVMVDLYPLVRKAVRVGSRSYSIKKLEPLYMGDELRESDVTTGADSITEYANARDLIALGRLEEAQPLLDDIGDYNRYDCVSTLRLRDWLIARATENGIPIGAAPMEETEASPEASPLRAGLLAFAGDPLDPHRDADRRAMALAAAAIDFHRREQKSFWQSHFSRLIQPIEEWGETRDVLVVESATVLRDWYLDEGQRVERRELLLTGAWGAGSAVRVSERTGPYLLYEYPGPFRQPRAQPGARAARTVAVIDALDDGSVVVRETLPPEVAPYRDLPSALTPAAPPDSRRLGEAIREWGTALLIARHHETWPVDATIDLLRRTPPRTRSGALVPDPSERGDTGGGGDGTGRIDAVVASLLDLDRSYLAVQGPPGTGKSYLGAHVIARLVAEHGWKVGVVAQSHAVVENLLDRVVAAGLDPDQVGKVPSGGSRPEQAAAAGVPAAEPASETETAAATQTAAEMPPRFTPLAANGHLEFAGVNEQRGFVLGGTAWDFANAGRVPRGSLDLMVVDEAGQFSLASTIAVGVAAKNLLLLGDPQQLPQVSQGRHPEPVDGSALGWVSDGHDVLPAEYGYFLAETRRMHPALAAAVSTLSYEGRLRAHEGASDRELGGVAPGVHPVPVLHVGNSTSSPEEAETVVALVDDLLGRSWSDPDAGRIDDPLAEDDIIVVTPYNAQLAEVRALLDAAGHREVRVGTVDKFQGQEAAVAIVSLAASSAVDVPRGVSFLLMKNRLNVAISRAKWAAYLVHSPELTEFLPTTPAGVGELSAFIRLVEGAERSAALPVG</sequence>
<evidence type="ECO:0000259" key="6">
    <source>
        <dbReference type="Pfam" id="PF13087"/>
    </source>
</evidence>
<dbReference type="InterPro" id="IPR019993">
    <property type="entry name" value="RecB_nuclease_TM0106_put"/>
</dbReference>
<dbReference type="RefSeq" id="WP_179455567.1">
    <property type="nucleotide sequence ID" value="NZ_BAAAPX010000001.1"/>
</dbReference>
<dbReference type="PANTHER" id="PTHR43788:SF8">
    <property type="entry name" value="DNA-BINDING PROTEIN SMUBP-2"/>
    <property type="match status" value="1"/>
</dbReference>
<dbReference type="InterPro" id="IPR041679">
    <property type="entry name" value="DNA2/NAM7-like_C"/>
</dbReference>
<dbReference type="PANTHER" id="PTHR43788">
    <property type="entry name" value="DNA2/NAM7 HELICASE FAMILY MEMBER"/>
    <property type="match status" value="1"/>
</dbReference>
<feature type="region of interest" description="Disordered" evidence="5">
    <location>
        <begin position="834"/>
        <end position="872"/>
    </location>
</feature>
<organism evidence="8 9">
    <name type="scientific">Leifsonia soli</name>
    <dbReference type="NCBI Taxonomy" id="582665"/>
    <lineage>
        <taxon>Bacteria</taxon>
        <taxon>Bacillati</taxon>
        <taxon>Actinomycetota</taxon>
        <taxon>Actinomycetes</taxon>
        <taxon>Micrococcales</taxon>
        <taxon>Microbacteriaceae</taxon>
        <taxon>Leifsonia</taxon>
    </lineage>
</organism>
<keyword evidence="3" id="KW-0347">Helicase</keyword>
<dbReference type="InterPro" id="IPR038720">
    <property type="entry name" value="YprB_RNase_H-like_dom"/>
</dbReference>
<dbReference type="InterPro" id="IPR050534">
    <property type="entry name" value="Coronavir_polyprotein_1ab"/>
</dbReference>
<proteinExistence type="predicted"/>
<dbReference type="InterPro" id="IPR027417">
    <property type="entry name" value="P-loop_NTPase"/>
</dbReference>
<gene>
    <name evidence="8" type="ORF">BJ963_001414</name>
</gene>
<feature type="domain" description="YprB ribonuclease H-like" evidence="7">
    <location>
        <begin position="315"/>
        <end position="503"/>
    </location>
</feature>
<dbReference type="GO" id="GO:0016787">
    <property type="term" value="F:hydrolase activity"/>
    <property type="evidence" value="ECO:0007669"/>
    <property type="project" value="UniProtKB-KW"/>
</dbReference>